<dbReference type="CDD" id="cd02440">
    <property type="entry name" value="AdoMet_MTases"/>
    <property type="match status" value="1"/>
</dbReference>
<evidence type="ECO:0000256" key="1">
    <source>
        <dbReference type="ARBA" id="ARBA00022603"/>
    </source>
</evidence>
<dbReference type="Gene3D" id="3.40.50.150">
    <property type="entry name" value="Vaccinia Virus protein VP39"/>
    <property type="match status" value="1"/>
</dbReference>
<organism evidence="3 4">
    <name type="scientific">Rothia amarae</name>
    <dbReference type="NCBI Taxonomy" id="169480"/>
    <lineage>
        <taxon>Bacteria</taxon>
        <taxon>Bacillati</taxon>
        <taxon>Actinomycetota</taxon>
        <taxon>Actinomycetes</taxon>
        <taxon>Micrococcales</taxon>
        <taxon>Micrococcaceae</taxon>
        <taxon>Rothia</taxon>
    </lineage>
</organism>
<dbReference type="PANTHER" id="PTHR43542">
    <property type="entry name" value="METHYLTRANSFERASE"/>
    <property type="match status" value="1"/>
</dbReference>
<evidence type="ECO:0000313" key="4">
    <source>
        <dbReference type="Proteomes" id="UP000516421"/>
    </source>
</evidence>
<dbReference type="PROSITE" id="PS00092">
    <property type="entry name" value="N6_MTASE"/>
    <property type="match status" value="1"/>
</dbReference>
<reference evidence="3 4" key="1">
    <citation type="submission" date="2020-09" db="EMBL/GenBank/DDBJ databases">
        <title>Investigation of environmental microbe.</title>
        <authorList>
            <person name="Ou Y."/>
            <person name="Kang Q."/>
        </authorList>
    </citation>
    <scope>NUCLEOTIDE SEQUENCE [LARGE SCALE GENOMIC DNA]</scope>
    <source>
        <strain evidence="3 4">KJZ-9</strain>
    </source>
</reference>
<dbReference type="KEGG" id="rama:IDM48_05175"/>
<dbReference type="AlphaFoldDB" id="A0A7H2BM87"/>
<dbReference type="PIRSF" id="PIRSF004553">
    <property type="entry name" value="CHP00095"/>
    <property type="match status" value="1"/>
</dbReference>
<dbReference type="NCBIfam" id="TIGR00095">
    <property type="entry name" value="16S rRNA (guanine(966)-N(2))-methyltransferase RsmD"/>
    <property type="match status" value="1"/>
</dbReference>
<proteinExistence type="predicted"/>
<dbReference type="Pfam" id="PF03602">
    <property type="entry name" value="Cons_hypoth95"/>
    <property type="match status" value="1"/>
</dbReference>
<keyword evidence="2 3" id="KW-0808">Transferase</keyword>
<accession>A0A7H2BM87</accession>
<dbReference type="Proteomes" id="UP000516421">
    <property type="component" value="Chromosome"/>
</dbReference>
<dbReference type="GO" id="GO:0003676">
    <property type="term" value="F:nucleic acid binding"/>
    <property type="evidence" value="ECO:0007669"/>
    <property type="project" value="InterPro"/>
</dbReference>
<dbReference type="SUPFAM" id="SSF53335">
    <property type="entry name" value="S-adenosyl-L-methionine-dependent methyltransferases"/>
    <property type="match status" value="1"/>
</dbReference>
<dbReference type="GO" id="GO:0052913">
    <property type="term" value="F:16S rRNA (guanine(966)-N(2))-methyltransferase activity"/>
    <property type="evidence" value="ECO:0007669"/>
    <property type="project" value="UniProtKB-EC"/>
</dbReference>
<dbReference type="EC" id="2.1.1.171" evidence="3"/>
<dbReference type="PANTHER" id="PTHR43542:SF1">
    <property type="entry name" value="METHYLTRANSFERASE"/>
    <property type="match status" value="1"/>
</dbReference>
<keyword evidence="1 3" id="KW-0489">Methyltransferase</keyword>
<dbReference type="EMBL" id="CP061538">
    <property type="protein sequence ID" value="QNV40783.1"/>
    <property type="molecule type" value="Genomic_DNA"/>
</dbReference>
<evidence type="ECO:0000256" key="2">
    <source>
        <dbReference type="ARBA" id="ARBA00022679"/>
    </source>
</evidence>
<evidence type="ECO:0000313" key="3">
    <source>
        <dbReference type="EMBL" id="QNV40783.1"/>
    </source>
</evidence>
<keyword evidence="4" id="KW-1185">Reference proteome</keyword>
<sequence length="188" mass="20416">MSRIIAGVAGGLRLENVPGSNTRPTTDRVKEALFSRLETYDILNGSRVLDLFAGSGALGCESMSRGAAHVDFCETYAKAQSVVEKNVAAVVKANPASTSRVHRMSARAFLANYSSAPWDLVFIDPPYSLENDELEELLEALGNHLADGAVAVVERSSRTAEPQWPDTMEKFADRKYGETVLYFAEPSA</sequence>
<dbReference type="InterPro" id="IPR002052">
    <property type="entry name" value="DNA_methylase_N6_adenine_CS"/>
</dbReference>
<protein>
    <submittedName>
        <fullName evidence="3">16S rRNA (Guanine(966)-N(2))-methyltransferase RsmD</fullName>
        <ecNumber evidence="3">2.1.1.171</ecNumber>
    </submittedName>
</protein>
<dbReference type="RefSeq" id="WP_068170200.1">
    <property type="nucleotide sequence ID" value="NZ_CP061538.1"/>
</dbReference>
<name>A0A7H2BM87_9MICC</name>
<dbReference type="InterPro" id="IPR029063">
    <property type="entry name" value="SAM-dependent_MTases_sf"/>
</dbReference>
<dbReference type="InterPro" id="IPR004398">
    <property type="entry name" value="RNA_MeTrfase_RsmD"/>
</dbReference>
<gene>
    <name evidence="3" type="primary">rsmD</name>
    <name evidence="3" type="ORF">IDM48_05175</name>
</gene>